<feature type="domain" description="SCP" evidence="1">
    <location>
        <begin position="55"/>
        <end position="165"/>
    </location>
</feature>
<dbReference type="RefSeq" id="WP_085836814.1">
    <property type="nucleotide sequence ID" value="NZ_FWFS01000007.1"/>
</dbReference>
<reference evidence="2 3" key="1">
    <citation type="submission" date="2017-03" db="EMBL/GenBank/DDBJ databases">
        <authorList>
            <person name="Afonso C.L."/>
            <person name="Miller P.J."/>
            <person name="Scott M.A."/>
            <person name="Spackman E."/>
            <person name="Goraichik I."/>
            <person name="Dimitrov K.M."/>
            <person name="Suarez D.L."/>
            <person name="Swayne D.E."/>
        </authorList>
    </citation>
    <scope>NUCLEOTIDE SEQUENCE [LARGE SCALE GENOMIC DNA]</scope>
    <source>
        <strain evidence="2 3">CECT 8620</strain>
    </source>
</reference>
<dbReference type="Pfam" id="PF00188">
    <property type="entry name" value="CAP"/>
    <property type="match status" value="1"/>
</dbReference>
<keyword evidence="3" id="KW-1185">Reference proteome</keyword>
<organism evidence="2 3">
    <name type="scientific">Aquimixticola soesokkakensis</name>
    <dbReference type="NCBI Taxonomy" id="1519096"/>
    <lineage>
        <taxon>Bacteria</taxon>
        <taxon>Pseudomonadati</taxon>
        <taxon>Pseudomonadota</taxon>
        <taxon>Alphaproteobacteria</taxon>
        <taxon>Rhodobacterales</taxon>
        <taxon>Paracoccaceae</taxon>
        <taxon>Aquimixticola</taxon>
    </lineage>
</organism>
<dbReference type="PANTHER" id="PTHR31157">
    <property type="entry name" value="SCP DOMAIN-CONTAINING PROTEIN"/>
    <property type="match status" value="1"/>
</dbReference>
<dbReference type="Gene3D" id="3.40.33.10">
    <property type="entry name" value="CAP"/>
    <property type="match status" value="1"/>
</dbReference>
<evidence type="ECO:0000313" key="2">
    <source>
        <dbReference type="EMBL" id="SLN49229.1"/>
    </source>
</evidence>
<gene>
    <name evidence="2" type="ORF">AQS8620_02094</name>
</gene>
<sequence length="171" mass="17391">MALNISGLTRSGLVFGVALALSACIPIVIPAQPTVRASTTPTAQEALSSEGAAMVRAINAERSARGIAPLVADPALTTAAVRHAQDMQANSYFAHKSPSGSTHVKRIAAAGYSACYAAENIAQGQPSVAAVTASWMASAGHRTNILDPRGQAVGAAKTDGGYWVMVFAAPC</sequence>
<dbReference type="EMBL" id="FWFS01000007">
    <property type="protein sequence ID" value="SLN49229.1"/>
    <property type="molecule type" value="Genomic_DNA"/>
</dbReference>
<evidence type="ECO:0000313" key="3">
    <source>
        <dbReference type="Proteomes" id="UP000193862"/>
    </source>
</evidence>
<dbReference type="PANTHER" id="PTHR31157:SF1">
    <property type="entry name" value="SCP DOMAIN-CONTAINING PROTEIN"/>
    <property type="match status" value="1"/>
</dbReference>
<dbReference type="InterPro" id="IPR014044">
    <property type="entry name" value="CAP_dom"/>
</dbReference>
<dbReference type="Proteomes" id="UP000193862">
    <property type="component" value="Unassembled WGS sequence"/>
</dbReference>
<dbReference type="InterPro" id="IPR035940">
    <property type="entry name" value="CAP_sf"/>
</dbReference>
<dbReference type="OrthoDB" id="9811255at2"/>
<evidence type="ECO:0000259" key="1">
    <source>
        <dbReference type="Pfam" id="PF00188"/>
    </source>
</evidence>
<dbReference type="CDD" id="cd05379">
    <property type="entry name" value="CAP_bacterial"/>
    <property type="match status" value="1"/>
</dbReference>
<accession>A0A1Y5SVA8</accession>
<proteinExistence type="predicted"/>
<dbReference type="AlphaFoldDB" id="A0A1Y5SVA8"/>
<protein>
    <submittedName>
        <fullName evidence="2">Cysteine-rich secretory protein family protein</fullName>
    </submittedName>
</protein>
<dbReference type="SUPFAM" id="SSF55797">
    <property type="entry name" value="PR-1-like"/>
    <property type="match status" value="1"/>
</dbReference>
<name>A0A1Y5SVA8_9RHOB</name>